<gene>
    <name evidence="5" type="ORF">DX130_01950</name>
</gene>
<accession>A0A371PI98</accession>
<dbReference type="Proteomes" id="UP000261905">
    <property type="component" value="Unassembled WGS sequence"/>
</dbReference>
<reference evidence="5 6" key="1">
    <citation type="submission" date="2018-08" db="EMBL/GenBank/DDBJ databases">
        <title>Paenibacillus sp. M4BSY-1, whole genome shotgun sequence.</title>
        <authorList>
            <person name="Tuo L."/>
        </authorList>
    </citation>
    <scope>NUCLEOTIDE SEQUENCE [LARGE SCALE GENOMIC DNA]</scope>
    <source>
        <strain evidence="5 6">M4BSY-1</strain>
    </source>
</reference>
<dbReference type="RefSeq" id="WP_116042397.1">
    <property type="nucleotide sequence ID" value="NZ_QUBQ01000001.1"/>
</dbReference>
<dbReference type="AlphaFoldDB" id="A0A371PI98"/>
<keyword evidence="3" id="KW-0804">Transcription</keyword>
<dbReference type="SUPFAM" id="SSF53822">
    <property type="entry name" value="Periplasmic binding protein-like I"/>
    <property type="match status" value="1"/>
</dbReference>
<dbReference type="InterPro" id="IPR028082">
    <property type="entry name" value="Peripla_BP_I"/>
</dbReference>
<dbReference type="SUPFAM" id="SSF47413">
    <property type="entry name" value="lambda repressor-like DNA-binding domains"/>
    <property type="match status" value="1"/>
</dbReference>
<keyword evidence="1" id="KW-0805">Transcription regulation</keyword>
<name>A0A371PI98_9BACL</name>
<organism evidence="5 6">
    <name type="scientific">Paenibacillus paeoniae</name>
    <dbReference type="NCBI Taxonomy" id="2292705"/>
    <lineage>
        <taxon>Bacteria</taxon>
        <taxon>Bacillati</taxon>
        <taxon>Bacillota</taxon>
        <taxon>Bacilli</taxon>
        <taxon>Bacillales</taxon>
        <taxon>Paenibacillaceae</taxon>
        <taxon>Paenibacillus</taxon>
    </lineage>
</organism>
<dbReference type="PROSITE" id="PS50932">
    <property type="entry name" value="HTH_LACI_2"/>
    <property type="match status" value="1"/>
</dbReference>
<dbReference type="PANTHER" id="PTHR30146:SF109">
    <property type="entry name" value="HTH-TYPE TRANSCRIPTIONAL REGULATOR GALS"/>
    <property type="match status" value="1"/>
</dbReference>
<dbReference type="EMBL" id="QUBQ01000001">
    <property type="protein sequence ID" value="REK75863.1"/>
    <property type="molecule type" value="Genomic_DNA"/>
</dbReference>
<evidence type="ECO:0000256" key="3">
    <source>
        <dbReference type="ARBA" id="ARBA00023163"/>
    </source>
</evidence>
<dbReference type="GO" id="GO:0000976">
    <property type="term" value="F:transcription cis-regulatory region binding"/>
    <property type="evidence" value="ECO:0007669"/>
    <property type="project" value="TreeGrafter"/>
</dbReference>
<evidence type="ECO:0000256" key="1">
    <source>
        <dbReference type="ARBA" id="ARBA00023015"/>
    </source>
</evidence>
<dbReference type="InterPro" id="IPR046335">
    <property type="entry name" value="LacI/GalR-like_sensor"/>
</dbReference>
<evidence type="ECO:0000256" key="2">
    <source>
        <dbReference type="ARBA" id="ARBA00023125"/>
    </source>
</evidence>
<dbReference type="Pfam" id="PF00356">
    <property type="entry name" value="LacI"/>
    <property type="match status" value="1"/>
</dbReference>
<dbReference type="CDD" id="cd01392">
    <property type="entry name" value="HTH_LacI"/>
    <property type="match status" value="1"/>
</dbReference>
<dbReference type="OrthoDB" id="2854648at2"/>
<dbReference type="Pfam" id="PF13377">
    <property type="entry name" value="Peripla_BP_3"/>
    <property type="match status" value="1"/>
</dbReference>
<feature type="domain" description="HTH lacI-type" evidence="4">
    <location>
        <begin position="7"/>
        <end position="61"/>
    </location>
</feature>
<dbReference type="CDD" id="cd06267">
    <property type="entry name" value="PBP1_LacI_sugar_binding-like"/>
    <property type="match status" value="1"/>
</dbReference>
<dbReference type="InterPro" id="IPR000843">
    <property type="entry name" value="HTH_LacI"/>
</dbReference>
<protein>
    <submittedName>
        <fullName evidence="5">LacI family transcriptional regulator</fullName>
    </submittedName>
</protein>
<dbReference type="Gene3D" id="3.40.50.2300">
    <property type="match status" value="2"/>
</dbReference>
<dbReference type="PRINTS" id="PR00036">
    <property type="entry name" value="HTHLACI"/>
</dbReference>
<evidence type="ECO:0000313" key="6">
    <source>
        <dbReference type="Proteomes" id="UP000261905"/>
    </source>
</evidence>
<proteinExistence type="predicted"/>
<dbReference type="PANTHER" id="PTHR30146">
    <property type="entry name" value="LACI-RELATED TRANSCRIPTIONAL REPRESSOR"/>
    <property type="match status" value="1"/>
</dbReference>
<evidence type="ECO:0000259" key="4">
    <source>
        <dbReference type="PROSITE" id="PS50932"/>
    </source>
</evidence>
<sequence>MVKSDSVTIADVAKRAGVAKSTVSRIINDVPGVKPVTRSKVLQAIEELGFRPNMLARSLKTNMKQQIALAIDDIRNPYYPELAWAVEQVAKENGYRLVLINHYGNAEEELAIIRRMNEMHIDGIIMLSISNPTALKNNINHASVPVCLIGNMGEDVNADMVFLSKTEGLLAMEHLIRIGCSNIAYAGGPKQLHQGTRYEAYDTSLSMNFMKPNSANVYIGTDFSLQTGIQAADYFCSLPELPDGVYAANDMIAIGLIQRLLENKIRVPEDVTVVGVDDISWSTIARPRVSSVSNLTGETGRIAAELLLRRIKEGQTTPLRKVQLEPRLIVRESTVKVTVN</sequence>
<comment type="caution">
    <text evidence="5">The sequence shown here is derived from an EMBL/GenBank/DDBJ whole genome shotgun (WGS) entry which is preliminary data.</text>
</comment>
<dbReference type="SMART" id="SM00354">
    <property type="entry name" value="HTH_LACI"/>
    <property type="match status" value="1"/>
</dbReference>
<keyword evidence="2" id="KW-0238">DNA-binding</keyword>
<evidence type="ECO:0000313" key="5">
    <source>
        <dbReference type="EMBL" id="REK75863.1"/>
    </source>
</evidence>
<dbReference type="InterPro" id="IPR010982">
    <property type="entry name" value="Lambda_DNA-bd_dom_sf"/>
</dbReference>
<keyword evidence="6" id="KW-1185">Reference proteome</keyword>
<dbReference type="Gene3D" id="1.10.260.40">
    <property type="entry name" value="lambda repressor-like DNA-binding domains"/>
    <property type="match status" value="1"/>
</dbReference>
<dbReference type="GO" id="GO:0003700">
    <property type="term" value="F:DNA-binding transcription factor activity"/>
    <property type="evidence" value="ECO:0007669"/>
    <property type="project" value="TreeGrafter"/>
</dbReference>